<name>A0A3N4HNK8_ASCIM</name>
<proteinExistence type="predicted"/>
<feature type="transmembrane region" description="Helical" evidence="1">
    <location>
        <begin position="49"/>
        <end position="70"/>
    </location>
</feature>
<keyword evidence="1" id="KW-0472">Membrane</keyword>
<evidence type="ECO:0000313" key="3">
    <source>
        <dbReference type="Proteomes" id="UP000275078"/>
    </source>
</evidence>
<evidence type="ECO:0000313" key="2">
    <source>
        <dbReference type="EMBL" id="RPA75423.1"/>
    </source>
</evidence>
<dbReference type="EMBL" id="ML119764">
    <property type="protein sequence ID" value="RPA75423.1"/>
    <property type="molecule type" value="Genomic_DNA"/>
</dbReference>
<keyword evidence="3" id="KW-1185">Reference proteome</keyword>
<accession>A0A3N4HNK8</accession>
<keyword evidence="1" id="KW-0812">Transmembrane</keyword>
<evidence type="ECO:0000256" key="1">
    <source>
        <dbReference type="SAM" id="Phobius"/>
    </source>
</evidence>
<dbReference type="Proteomes" id="UP000275078">
    <property type="component" value="Unassembled WGS sequence"/>
</dbReference>
<protein>
    <submittedName>
        <fullName evidence="2">Uncharacterized protein</fullName>
    </submittedName>
</protein>
<feature type="transmembrane region" description="Helical" evidence="1">
    <location>
        <begin position="20"/>
        <end position="37"/>
    </location>
</feature>
<keyword evidence="1" id="KW-1133">Transmembrane helix</keyword>
<reference evidence="2 3" key="1">
    <citation type="journal article" date="2018" name="Nat. Ecol. Evol.">
        <title>Pezizomycetes genomes reveal the molecular basis of ectomycorrhizal truffle lifestyle.</title>
        <authorList>
            <person name="Murat C."/>
            <person name="Payen T."/>
            <person name="Noel B."/>
            <person name="Kuo A."/>
            <person name="Morin E."/>
            <person name="Chen J."/>
            <person name="Kohler A."/>
            <person name="Krizsan K."/>
            <person name="Balestrini R."/>
            <person name="Da Silva C."/>
            <person name="Montanini B."/>
            <person name="Hainaut M."/>
            <person name="Levati E."/>
            <person name="Barry K.W."/>
            <person name="Belfiori B."/>
            <person name="Cichocki N."/>
            <person name="Clum A."/>
            <person name="Dockter R.B."/>
            <person name="Fauchery L."/>
            <person name="Guy J."/>
            <person name="Iotti M."/>
            <person name="Le Tacon F."/>
            <person name="Lindquist E.A."/>
            <person name="Lipzen A."/>
            <person name="Malagnac F."/>
            <person name="Mello A."/>
            <person name="Molinier V."/>
            <person name="Miyauchi S."/>
            <person name="Poulain J."/>
            <person name="Riccioni C."/>
            <person name="Rubini A."/>
            <person name="Sitrit Y."/>
            <person name="Splivallo R."/>
            <person name="Traeger S."/>
            <person name="Wang M."/>
            <person name="Zifcakova L."/>
            <person name="Wipf D."/>
            <person name="Zambonelli A."/>
            <person name="Paolocci F."/>
            <person name="Nowrousian M."/>
            <person name="Ottonello S."/>
            <person name="Baldrian P."/>
            <person name="Spatafora J.W."/>
            <person name="Henrissat B."/>
            <person name="Nagy L.G."/>
            <person name="Aury J.M."/>
            <person name="Wincker P."/>
            <person name="Grigoriev I.V."/>
            <person name="Bonfante P."/>
            <person name="Martin F.M."/>
        </authorList>
    </citation>
    <scope>NUCLEOTIDE SEQUENCE [LARGE SCALE GENOMIC DNA]</scope>
    <source>
        <strain evidence="2 3">RN42</strain>
    </source>
</reference>
<sequence>MLSLRLSGDGLVLSLRPMNRHFFSFLFAFVICYYRSLHRRVCRVGGAYYLFHFLLSVLTVFGFGCIYLRVTISGAHSFSKYHSLLM</sequence>
<gene>
    <name evidence="2" type="ORF">BJ508DRAFT_21506</name>
</gene>
<dbReference type="AlphaFoldDB" id="A0A3N4HNK8"/>
<organism evidence="2 3">
    <name type="scientific">Ascobolus immersus RN42</name>
    <dbReference type="NCBI Taxonomy" id="1160509"/>
    <lineage>
        <taxon>Eukaryota</taxon>
        <taxon>Fungi</taxon>
        <taxon>Dikarya</taxon>
        <taxon>Ascomycota</taxon>
        <taxon>Pezizomycotina</taxon>
        <taxon>Pezizomycetes</taxon>
        <taxon>Pezizales</taxon>
        <taxon>Ascobolaceae</taxon>
        <taxon>Ascobolus</taxon>
    </lineage>
</organism>